<evidence type="ECO:0000259" key="6">
    <source>
        <dbReference type="Pfam" id="PF01545"/>
    </source>
</evidence>
<accession>A0A2T1J0G8</accession>
<keyword evidence="3" id="KW-0813">Transport</keyword>
<keyword evidence="3" id="KW-0864">Zinc transport</keyword>
<sequence>MAGCCSCQETQAKSRKFRNALWIALFLNFTMFIVEVTGGAHTGSTSLWADALDFAGDSFNYLISIFVLGLGLYWRATAALLKGLMMLVFAFIVLGKVVWSYIHSVPPEAITMGIIGTLALIANILTALILYAFRDGEANMKSVWLCSRNDAIGNIAVVLAAVGVFGTQQVWPDLIVALIMILLGLSSSLTIIRTSWKERIQAKLG</sequence>
<dbReference type="Gene3D" id="1.20.1510.10">
    <property type="entry name" value="Cation efflux protein transmembrane domain"/>
    <property type="match status" value="1"/>
</dbReference>
<dbReference type="Proteomes" id="UP000262257">
    <property type="component" value="Unassembled WGS sequence"/>
</dbReference>
<dbReference type="Pfam" id="PF01545">
    <property type="entry name" value="Cation_efflux"/>
    <property type="match status" value="1"/>
</dbReference>
<evidence type="ECO:0000313" key="8">
    <source>
        <dbReference type="Proteomes" id="UP000262257"/>
    </source>
</evidence>
<dbReference type="AlphaFoldDB" id="A0A2T1J0G8"/>
<name>A0A2T1J0G8_ACIRA</name>
<evidence type="ECO:0000256" key="4">
    <source>
        <dbReference type="ARBA" id="ARBA00022989"/>
    </source>
</evidence>
<dbReference type="PANTHER" id="PTHR11562:SF17">
    <property type="entry name" value="RE54080P-RELATED"/>
    <property type="match status" value="1"/>
</dbReference>
<keyword evidence="3" id="KW-0862">Zinc</keyword>
<protein>
    <submittedName>
        <fullName evidence="7">Cation transporter</fullName>
    </submittedName>
</protein>
<dbReference type="InterPro" id="IPR050681">
    <property type="entry name" value="CDF/SLC30A"/>
</dbReference>
<organism evidence="7 8">
    <name type="scientific">Acinetobacter radioresistens</name>
    <dbReference type="NCBI Taxonomy" id="40216"/>
    <lineage>
        <taxon>Bacteria</taxon>
        <taxon>Pseudomonadati</taxon>
        <taxon>Pseudomonadota</taxon>
        <taxon>Gammaproteobacteria</taxon>
        <taxon>Moraxellales</taxon>
        <taxon>Moraxellaceae</taxon>
        <taxon>Acinetobacter</taxon>
    </lineage>
</organism>
<comment type="subcellular location">
    <subcellularLocation>
        <location evidence="1">Membrane</location>
        <topology evidence="1">Multi-pass membrane protein</topology>
    </subcellularLocation>
</comment>
<evidence type="ECO:0000256" key="1">
    <source>
        <dbReference type="ARBA" id="ARBA00004141"/>
    </source>
</evidence>
<keyword evidence="4" id="KW-1133">Transmembrane helix</keyword>
<evidence type="ECO:0000256" key="3">
    <source>
        <dbReference type="ARBA" id="ARBA00022906"/>
    </source>
</evidence>
<comment type="caution">
    <text evidence="7">The sequence shown here is derived from an EMBL/GenBank/DDBJ whole genome shotgun (WGS) entry which is preliminary data.</text>
</comment>
<proteinExistence type="predicted"/>
<evidence type="ECO:0000313" key="7">
    <source>
        <dbReference type="EMBL" id="HCM30458.1"/>
    </source>
</evidence>
<dbReference type="EMBL" id="DPXL01000018">
    <property type="protein sequence ID" value="HCM30458.1"/>
    <property type="molecule type" value="Genomic_DNA"/>
</dbReference>
<keyword evidence="3" id="KW-0406">Ion transport</keyword>
<dbReference type="RefSeq" id="WP_005023940.1">
    <property type="nucleotide sequence ID" value="NZ_BKVS01000016.1"/>
</dbReference>
<reference evidence="7 8" key="1">
    <citation type="journal article" date="2018" name="Nat. Biotechnol.">
        <title>A standardized bacterial taxonomy based on genome phylogeny substantially revises the tree of life.</title>
        <authorList>
            <person name="Parks D.H."/>
            <person name="Chuvochina M."/>
            <person name="Waite D.W."/>
            <person name="Rinke C."/>
            <person name="Skarshewski A."/>
            <person name="Chaumeil P.A."/>
            <person name="Hugenholtz P."/>
        </authorList>
    </citation>
    <scope>NUCLEOTIDE SEQUENCE [LARGE SCALE GENOMIC DNA]</scope>
    <source>
        <strain evidence="7">UBA10045</strain>
    </source>
</reference>
<feature type="domain" description="Cation efflux protein transmembrane" evidence="6">
    <location>
        <begin position="21"/>
        <end position="196"/>
    </location>
</feature>
<gene>
    <name evidence="7" type="ORF">DIC32_01290</name>
</gene>
<dbReference type="GO" id="GO:0005385">
    <property type="term" value="F:zinc ion transmembrane transporter activity"/>
    <property type="evidence" value="ECO:0007669"/>
    <property type="project" value="TreeGrafter"/>
</dbReference>
<dbReference type="InterPro" id="IPR027469">
    <property type="entry name" value="Cation_efflux_TMD_sf"/>
</dbReference>
<dbReference type="PANTHER" id="PTHR11562">
    <property type="entry name" value="CATION EFFLUX PROTEIN/ ZINC TRANSPORTER"/>
    <property type="match status" value="1"/>
</dbReference>
<keyword evidence="5" id="KW-0472">Membrane</keyword>
<dbReference type="SUPFAM" id="SSF161111">
    <property type="entry name" value="Cation efflux protein transmembrane domain-like"/>
    <property type="match status" value="1"/>
</dbReference>
<dbReference type="InterPro" id="IPR058533">
    <property type="entry name" value="Cation_efflux_TM"/>
</dbReference>
<evidence type="ECO:0000256" key="2">
    <source>
        <dbReference type="ARBA" id="ARBA00022692"/>
    </source>
</evidence>
<dbReference type="GO" id="GO:0005886">
    <property type="term" value="C:plasma membrane"/>
    <property type="evidence" value="ECO:0007669"/>
    <property type="project" value="TreeGrafter"/>
</dbReference>
<evidence type="ECO:0000256" key="5">
    <source>
        <dbReference type="ARBA" id="ARBA00023136"/>
    </source>
</evidence>
<keyword evidence="2" id="KW-0812">Transmembrane</keyword>